<evidence type="ECO:0000256" key="1">
    <source>
        <dbReference type="SAM" id="MobiDB-lite"/>
    </source>
</evidence>
<feature type="compositionally biased region" description="Basic and acidic residues" evidence="1">
    <location>
        <begin position="1"/>
        <end position="10"/>
    </location>
</feature>
<reference evidence="2 3" key="1">
    <citation type="submission" date="2024-03" db="EMBL/GenBank/DDBJ databases">
        <title>Adaptation during the transition from Ophiocordyceps entomopathogen to insect associate is accompanied by gene loss and intensified selection.</title>
        <authorList>
            <person name="Ward C.M."/>
            <person name="Onetto C.A."/>
            <person name="Borneman A.R."/>
        </authorList>
    </citation>
    <scope>NUCLEOTIDE SEQUENCE [LARGE SCALE GENOMIC DNA]</scope>
    <source>
        <strain evidence="2">AWRI1</strain>
        <tissue evidence="2">Single Adult Female</tissue>
    </source>
</reference>
<dbReference type="AlphaFoldDB" id="A0AAN9TGY2"/>
<accession>A0AAN9TGY2</accession>
<proteinExistence type="predicted"/>
<name>A0AAN9TGY2_9HEMI</name>
<protein>
    <submittedName>
        <fullName evidence="2">Uncharacterized protein</fullName>
    </submittedName>
</protein>
<dbReference type="Proteomes" id="UP001367676">
    <property type="component" value="Unassembled WGS sequence"/>
</dbReference>
<comment type="caution">
    <text evidence="2">The sequence shown here is derived from an EMBL/GenBank/DDBJ whole genome shotgun (WGS) entry which is preliminary data.</text>
</comment>
<feature type="compositionally biased region" description="Basic and acidic residues" evidence="1">
    <location>
        <begin position="109"/>
        <end position="118"/>
    </location>
</feature>
<keyword evidence="3" id="KW-1185">Reference proteome</keyword>
<evidence type="ECO:0000313" key="3">
    <source>
        <dbReference type="Proteomes" id="UP001367676"/>
    </source>
</evidence>
<feature type="region of interest" description="Disordered" evidence="1">
    <location>
        <begin position="54"/>
        <end position="118"/>
    </location>
</feature>
<dbReference type="EMBL" id="JBBCAQ010000037">
    <property type="protein sequence ID" value="KAK7573367.1"/>
    <property type="molecule type" value="Genomic_DNA"/>
</dbReference>
<organism evidence="2 3">
    <name type="scientific">Parthenolecanium corni</name>
    <dbReference type="NCBI Taxonomy" id="536013"/>
    <lineage>
        <taxon>Eukaryota</taxon>
        <taxon>Metazoa</taxon>
        <taxon>Ecdysozoa</taxon>
        <taxon>Arthropoda</taxon>
        <taxon>Hexapoda</taxon>
        <taxon>Insecta</taxon>
        <taxon>Pterygota</taxon>
        <taxon>Neoptera</taxon>
        <taxon>Paraneoptera</taxon>
        <taxon>Hemiptera</taxon>
        <taxon>Sternorrhyncha</taxon>
        <taxon>Coccoidea</taxon>
        <taxon>Coccidae</taxon>
        <taxon>Parthenolecanium</taxon>
    </lineage>
</organism>
<feature type="region of interest" description="Disordered" evidence="1">
    <location>
        <begin position="1"/>
        <end position="41"/>
    </location>
</feature>
<evidence type="ECO:0000313" key="2">
    <source>
        <dbReference type="EMBL" id="KAK7573367.1"/>
    </source>
</evidence>
<sequence>MCERRARDFRLATPSGRGCRPLPGNPQPQPATRIAPTDVDENAPKLHLITVNLQLARHSSKPEIPVSYDDEDESTTNTQHKQAMPANGNGSGSAEKPRGSQSQTTAGMSDEREDARRR</sequence>
<gene>
    <name evidence="2" type="ORF">V9T40_010558</name>
</gene>